<evidence type="ECO:0000256" key="1">
    <source>
        <dbReference type="ARBA" id="ARBA00004240"/>
    </source>
</evidence>
<keyword evidence="21" id="KW-1185">Reference proteome</keyword>
<evidence type="ECO:0000256" key="7">
    <source>
        <dbReference type="ARBA" id="ARBA00022729"/>
    </source>
</evidence>
<feature type="signal peptide" evidence="19">
    <location>
        <begin position="1"/>
        <end position="18"/>
    </location>
</feature>
<protein>
    <recommendedName>
        <fullName evidence="15">GDP-fucose protein O-fucosyltransferase 2</fullName>
        <ecNumber evidence="4">2.4.1.221</ecNumber>
    </recommendedName>
    <alternativeName>
        <fullName evidence="16">Peptide-O-fucosyltransferase 2</fullName>
    </alternativeName>
</protein>
<dbReference type="Pfam" id="PF10250">
    <property type="entry name" value="O-FucT"/>
    <property type="match status" value="1"/>
</dbReference>
<evidence type="ECO:0000256" key="5">
    <source>
        <dbReference type="ARBA" id="ARBA00022676"/>
    </source>
</evidence>
<keyword evidence="10" id="KW-1015">Disulfide bond</keyword>
<dbReference type="EMBL" id="OU900105">
    <property type="protein sequence ID" value="CAG9856545.1"/>
    <property type="molecule type" value="Genomic_DNA"/>
</dbReference>
<keyword evidence="6" id="KW-0808">Transferase</keyword>
<dbReference type="PANTHER" id="PTHR13398">
    <property type="entry name" value="GDP-FUCOSE PROTEIN O-FUCOSYLTRANSFERASE 2"/>
    <property type="match status" value="1"/>
</dbReference>
<evidence type="ECO:0000256" key="8">
    <source>
        <dbReference type="ARBA" id="ARBA00022824"/>
    </source>
</evidence>
<evidence type="ECO:0000256" key="12">
    <source>
        <dbReference type="ARBA" id="ARBA00023253"/>
    </source>
</evidence>
<dbReference type="InterPro" id="IPR019378">
    <property type="entry name" value="GDP-Fuc_O-FucTrfase"/>
</dbReference>
<evidence type="ECO:0000256" key="15">
    <source>
        <dbReference type="ARBA" id="ARBA00026232"/>
    </source>
</evidence>
<keyword evidence="7 19" id="KW-0732">Signal</keyword>
<name>A0A9N9XJQ3_PHYSR</name>
<dbReference type="InterPro" id="IPR045130">
    <property type="entry name" value="OFUT2-like"/>
</dbReference>
<evidence type="ECO:0000256" key="10">
    <source>
        <dbReference type="ARBA" id="ARBA00023157"/>
    </source>
</evidence>
<evidence type="ECO:0000256" key="6">
    <source>
        <dbReference type="ARBA" id="ARBA00022679"/>
    </source>
</evidence>
<dbReference type="FunFam" id="3.40.50.11350:FF:000002">
    <property type="entry name" value="GDP-fucose protein O-fucosyltransferase 2"/>
    <property type="match status" value="1"/>
</dbReference>
<evidence type="ECO:0000256" key="13">
    <source>
        <dbReference type="ARBA" id="ARBA00023277"/>
    </source>
</evidence>
<dbReference type="GO" id="GO:0005783">
    <property type="term" value="C:endoplasmic reticulum"/>
    <property type="evidence" value="ECO:0007669"/>
    <property type="project" value="UniProtKB-SubCell"/>
</dbReference>
<evidence type="ECO:0000256" key="9">
    <source>
        <dbReference type="ARBA" id="ARBA00023034"/>
    </source>
</evidence>
<organism evidence="20 21">
    <name type="scientific">Phyllotreta striolata</name>
    <name type="common">Striped flea beetle</name>
    <name type="synonym">Crioceris striolata</name>
    <dbReference type="NCBI Taxonomy" id="444603"/>
    <lineage>
        <taxon>Eukaryota</taxon>
        <taxon>Metazoa</taxon>
        <taxon>Ecdysozoa</taxon>
        <taxon>Arthropoda</taxon>
        <taxon>Hexapoda</taxon>
        <taxon>Insecta</taxon>
        <taxon>Pterygota</taxon>
        <taxon>Neoptera</taxon>
        <taxon>Endopterygota</taxon>
        <taxon>Coleoptera</taxon>
        <taxon>Polyphaga</taxon>
        <taxon>Cucujiformia</taxon>
        <taxon>Chrysomeloidea</taxon>
        <taxon>Chrysomelidae</taxon>
        <taxon>Galerucinae</taxon>
        <taxon>Alticini</taxon>
        <taxon>Phyllotreta</taxon>
    </lineage>
</organism>
<gene>
    <name evidence="20" type="ORF">PHYEVI_LOCUS2965</name>
</gene>
<dbReference type="Gene3D" id="3.40.50.11350">
    <property type="match status" value="1"/>
</dbReference>
<dbReference type="GO" id="GO:0046922">
    <property type="term" value="F:peptide-O-fucosyltransferase activity"/>
    <property type="evidence" value="ECO:0007669"/>
    <property type="project" value="UniProtKB-EC"/>
</dbReference>
<dbReference type="GO" id="GO:0006004">
    <property type="term" value="P:fucose metabolic process"/>
    <property type="evidence" value="ECO:0007669"/>
    <property type="project" value="UniProtKB-KW"/>
</dbReference>
<keyword evidence="11" id="KW-0325">Glycoprotein</keyword>
<keyword evidence="8" id="KW-0256">Endoplasmic reticulum</keyword>
<dbReference type="PANTHER" id="PTHR13398:SF0">
    <property type="entry name" value="GDP-FUCOSE PROTEIN O-FUCOSYLTRANSFERASE 2"/>
    <property type="match status" value="1"/>
</dbReference>
<accession>A0A9N9XJQ3</accession>
<reference evidence="20" key="1">
    <citation type="submission" date="2022-01" db="EMBL/GenBank/DDBJ databases">
        <authorList>
            <person name="King R."/>
        </authorList>
    </citation>
    <scope>NUCLEOTIDE SEQUENCE</scope>
</reference>
<evidence type="ECO:0000256" key="3">
    <source>
        <dbReference type="ARBA" id="ARBA00004922"/>
    </source>
</evidence>
<dbReference type="EC" id="2.4.1.221" evidence="4"/>
<dbReference type="GO" id="GO:0005794">
    <property type="term" value="C:Golgi apparatus"/>
    <property type="evidence" value="ECO:0007669"/>
    <property type="project" value="UniProtKB-SubCell"/>
</dbReference>
<keyword evidence="5" id="KW-0328">Glycosyltransferase</keyword>
<dbReference type="AlphaFoldDB" id="A0A9N9XJQ3"/>
<keyword evidence="13" id="KW-0119">Carbohydrate metabolism</keyword>
<dbReference type="OrthoDB" id="422368at2759"/>
<dbReference type="CDD" id="cd11298">
    <property type="entry name" value="O-FucT-2"/>
    <property type="match status" value="1"/>
</dbReference>
<dbReference type="Proteomes" id="UP001153712">
    <property type="component" value="Chromosome 12"/>
</dbReference>
<comment type="pathway">
    <text evidence="3">Protein modification; protein glycosylation.</text>
</comment>
<evidence type="ECO:0000256" key="16">
    <source>
        <dbReference type="ARBA" id="ARBA00033083"/>
    </source>
</evidence>
<comment type="catalytic activity">
    <reaction evidence="17">
        <text>L-threonyl-[protein] + GDP-beta-L-fucose = 3-O-(alpha-L-fucosyl)-L-threonyl-[protein] + GDP + H(+)</text>
        <dbReference type="Rhea" id="RHEA:70491"/>
        <dbReference type="Rhea" id="RHEA-COMP:11060"/>
        <dbReference type="Rhea" id="RHEA-COMP:17915"/>
        <dbReference type="ChEBI" id="CHEBI:15378"/>
        <dbReference type="ChEBI" id="CHEBI:30013"/>
        <dbReference type="ChEBI" id="CHEBI:57273"/>
        <dbReference type="ChEBI" id="CHEBI:58189"/>
        <dbReference type="ChEBI" id="CHEBI:189631"/>
        <dbReference type="EC" id="2.4.1.221"/>
    </reaction>
    <physiologicalReaction direction="left-to-right" evidence="17">
        <dbReference type="Rhea" id="RHEA:70492"/>
    </physiologicalReaction>
</comment>
<comment type="subcellular location">
    <subcellularLocation>
        <location evidence="1">Endoplasmic reticulum</location>
    </subcellularLocation>
    <subcellularLocation>
        <location evidence="2">Golgi apparatus</location>
    </subcellularLocation>
</comment>
<dbReference type="Gene3D" id="3.40.50.11340">
    <property type="match status" value="1"/>
</dbReference>
<evidence type="ECO:0000256" key="19">
    <source>
        <dbReference type="SAM" id="SignalP"/>
    </source>
</evidence>
<evidence type="ECO:0000256" key="4">
    <source>
        <dbReference type="ARBA" id="ARBA00012196"/>
    </source>
</evidence>
<comment type="catalytic activity">
    <reaction evidence="18">
        <text>L-seryl-[protein] + GDP-beta-L-fucose = 3-O-(alpha-L-fucosyl)-L-seryl-[protein] + GDP + H(+)</text>
        <dbReference type="Rhea" id="RHEA:63644"/>
        <dbReference type="Rhea" id="RHEA-COMP:9863"/>
        <dbReference type="Rhea" id="RHEA-COMP:17914"/>
        <dbReference type="ChEBI" id="CHEBI:15378"/>
        <dbReference type="ChEBI" id="CHEBI:29999"/>
        <dbReference type="ChEBI" id="CHEBI:57273"/>
        <dbReference type="ChEBI" id="CHEBI:58189"/>
        <dbReference type="ChEBI" id="CHEBI:189632"/>
        <dbReference type="EC" id="2.4.1.221"/>
    </reaction>
    <physiologicalReaction direction="left-to-right" evidence="18">
        <dbReference type="Rhea" id="RHEA:63645"/>
    </physiologicalReaction>
</comment>
<evidence type="ECO:0000256" key="17">
    <source>
        <dbReference type="ARBA" id="ARBA00047273"/>
    </source>
</evidence>
<evidence type="ECO:0000256" key="2">
    <source>
        <dbReference type="ARBA" id="ARBA00004555"/>
    </source>
</evidence>
<proteinExistence type="inferred from homology"/>
<sequence length="416" mass="48860">MNKILLTILFVLIYFCDASDVCYQKGGNCLDDNKRYLFYEVNRPEGFNLRRDVYLRFAMLARKMKESNDEKLNNIQLVLPPWSNLVHWKYTDKPEHIPWGYYFDVDSLKKFAPVVEMYEFFANYPNKYSKVEIEEVYTLQHFEDMFETGNFQDKMQLDNCNKDYHYSYFSYKNVTSKNTRCLSYHGPATKLSEIFSNSSAKTILIDHAEVALHDYFGSPLYWQARRSMRFNKDLKSIADEFRRKFLHSSDDKDGTRLPDDWTDETAKRSAVGGPYVGIHLRRKDFVRNRAEEVPTLMSVSEQVKTVLLQLNLNTVFVATDGTNEEYKTLVNLLDGFEVLRYTPDSNTKEKYGDGGVAIIDQIICSYARYFIGTYESTFTFRIQEEREIIGFKTETTFNVFCGRKDCPKPSVWEIVY</sequence>
<evidence type="ECO:0000313" key="21">
    <source>
        <dbReference type="Proteomes" id="UP001153712"/>
    </source>
</evidence>
<comment type="similarity">
    <text evidence="14">Belongs to the glycosyltransferase 68 family.</text>
</comment>
<evidence type="ECO:0000256" key="14">
    <source>
        <dbReference type="ARBA" id="ARBA00025803"/>
    </source>
</evidence>
<feature type="chain" id="PRO_5040483117" description="GDP-fucose protein O-fucosyltransferase 2" evidence="19">
    <location>
        <begin position="19"/>
        <end position="416"/>
    </location>
</feature>
<evidence type="ECO:0000256" key="18">
    <source>
        <dbReference type="ARBA" id="ARBA00048647"/>
    </source>
</evidence>
<evidence type="ECO:0000313" key="20">
    <source>
        <dbReference type="EMBL" id="CAG9856545.1"/>
    </source>
</evidence>
<evidence type="ECO:0000256" key="11">
    <source>
        <dbReference type="ARBA" id="ARBA00023180"/>
    </source>
</evidence>
<keyword evidence="12" id="KW-0294">Fucose metabolism</keyword>
<keyword evidence="9" id="KW-0333">Golgi apparatus</keyword>